<dbReference type="PANTHER" id="PTHR10773">
    <property type="entry name" value="DNA-DIRECTED RNA POLYMERASES I, II, AND III SUBUNIT RPABC2"/>
    <property type="match status" value="1"/>
</dbReference>
<dbReference type="EMBL" id="VTPC01028103">
    <property type="protein sequence ID" value="KAF2891567.1"/>
    <property type="molecule type" value="Genomic_DNA"/>
</dbReference>
<reference evidence="2" key="1">
    <citation type="submission" date="2019-08" db="EMBL/GenBank/DDBJ databases">
        <title>The genome of the North American firefly Photinus pyralis.</title>
        <authorList>
            <consortium name="Photinus pyralis genome working group"/>
            <person name="Fallon T.R."/>
            <person name="Sander Lower S.E."/>
            <person name="Weng J.-K."/>
        </authorList>
    </citation>
    <scope>NUCLEOTIDE SEQUENCE</scope>
    <source>
        <strain evidence="2">TRF0915ILg1</strain>
        <tissue evidence="2">Whole body</tissue>
    </source>
</reference>
<proteinExistence type="predicted"/>
<feature type="region of interest" description="Disordered" evidence="1">
    <location>
        <begin position="15"/>
        <end position="38"/>
    </location>
</feature>
<evidence type="ECO:0000313" key="3">
    <source>
        <dbReference type="Proteomes" id="UP000801492"/>
    </source>
</evidence>
<evidence type="ECO:0000256" key="1">
    <source>
        <dbReference type="SAM" id="MobiDB-lite"/>
    </source>
</evidence>
<dbReference type="PANTHER" id="PTHR10773:SF19">
    <property type="match status" value="1"/>
</dbReference>
<keyword evidence="3" id="KW-1185">Reference proteome</keyword>
<sequence>HDGFLSGLISFHVPTRRRSKRRNKQGESGGENSNDDLTAKPFTNNGVFTYKMYISDLEVPVCFKAFVTIFGITRARLRRIQGFLLQHGCPPTERRGTHQNRSNKLPEEVANIQHIQSLKARQSHDSRRKNLDRLYLSEFPSPFHKKMFKMFLEKYQIKEDTCSVCDRSILQIIAAEDAETKQKLIATKDLHLARADKFYELKLRYKLRAKQGELTCLLFDCMKNMPLLHLRTGDVFFASHLWYYVFRVHDLGTGEATMFAYDETTDRKGQNDVTSLLLNYFNIQGVQKETIVLFSDGCPGQNKNCHGQIFLLSCSWLEVV</sequence>
<evidence type="ECO:0000313" key="2">
    <source>
        <dbReference type="EMBL" id="KAF2891567.1"/>
    </source>
</evidence>
<name>A0A8K0G7L7_IGNLU</name>
<comment type="caution">
    <text evidence="2">The sequence shown here is derived from an EMBL/GenBank/DDBJ whole genome shotgun (WGS) entry which is preliminary data.</text>
</comment>
<gene>
    <name evidence="2" type="ORF">ILUMI_14606</name>
</gene>
<protein>
    <submittedName>
        <fullName evidence="2">Uncharacterized protein</fullName>
    </submittedName>
</protein>
<dbReference type="AlphaFoldDB" id="A0A8K0G7L7"/>
<dbReference type="OrthoDB" id="6753455at2759"/>
<dbReference type="Proteomes" id="UP000801492">
    <property type="component" value="Unassembled WGS sequence"/>
</dbReference>
<feature type="non-terminal residue" evidence="2">
    <location>
        <position position="320"/>
    </location>
</feature>
<accession>A0A8K0G7L7</accession>
<organism evidence="2 3">
    <name type="scientific">Ignelater luminosus</name>
    <name type="common">Cucubano</name>
    <name type="synonym">Pyrophorus luminosus</name>
    <dbReference type="NCBI Taxonomy" id="2038154"/>
    <lineage>
        <taxon>Eukaryota</taxon>
        <taxon>Metazoa</taxon>
        <taxon>Ecdysozoa</taxon>
        <taxon>Arthropoda</taxon>
        <taxon>Hexapoda</taxon>
        <taxon>Insecta</taxon>
        <taxon>Pterygota</taxon>
        <taxon>Neoptera</taxon>
        <taxon>Endopterygota</taxon>
        <taxon>Coleoptera</taxon>
        <taxon>Polyphaga</taxon>
        <taxon>Elateriformia</taxon>
        <taxon>Elateroidea</taxon>
        <taxon>Elateridae</taxon>
        <taxon>Agrypninae</taxon>
        <taxon>Pyrophorini</taxon>
        <taxon>Ignelater</taxon>
    </lineage>
</organism>